<organism evidence="2 3">
    <name type="scientific">Glossina austeni</name>
    <name type="common">Savannah tsetse fly</name>
    <dbReference type="NCBI Taxonomy" id="7395"/>
    <lineage>
        <taxon>Eukaryota</taxon>
        <taxon>Metazoa</taxon>
        <taxon>Ecdysozoa</taxon>
        <taxon>Arthropoda</taxon>
        <taxon>Hexapoda</taxon>
        <taxon>Insecta</taxon>
        <taxon>Pterygota</taxon>
        <taxon>Neoptera</taxon>
        <taxon>Endopterygota</taxon>
        <taxon>Diptera</taxon>
        <taxon>Brachycera</taxon>
        <taxon>Muscomorpha</taxon>
        <taxon>Hippoboscoidea</taxon>
        <taxon>Glossinidae</taxon>
        <taxon>Glossina</taxon>
    </lineage>
</organism>
<protein>
    <submittedName>
        <fullName evidence="2">Uncharacterized protein</fullName>
    </submittedName>
</protein>
<reference evidence="2" key="1">
    <citation type="submission" date="2020-05" db="UniProtKB">
        <authorList>
            <consortium name="EnsemblMetazoa"/>
        </authorList>
    </citation>
    <scope>IDENTIFICATION</scope>
    <source>
        <strain evidence="2">TTRI</strain>
    </source>
</reference>
<dbReference type="EnsemblMetazoa" id="GAUT027384-RA">
    <property type="protein sequence ID" value="GAUT027384-PA"/>
    <property type="gene ID" value="GAUT027384"/>
</dbReference>
<keyword evidence="1" id="KW-1133">Transmembrane helix</keyword>
<sequence>MNPGKKHQTHMDPDNSRAVLLVGLGIAKILSVVLVIFCRDVLCEQVAPIEWQEQRSMFIAFYCFSSYVATMMSCPLPMPLPIIPSLHEFSPVHIGVKCNWGNVQQVAPEQFIVSTNVDYN</sequence>
<feature type="transmembrane region" description="Helical" evidence="1">
    <location>
        <begin position="59"/>
        <end position="78"/>
    </location>
</feature>
<keyword evidence="3" id="KW-1185">Reference proteome</keyword>
<keyword evidence="1" id="KW-0472">Membrane</keyword>
<evidence type="ECO:0000313" key="3">
    <source>
        <dbReference type="Proteomes" id="UP000078200"/>
    </source>
</evidence>
<dbReference type="AlphaFoldDB" id="A0A1A9V6B9"/>
<evidence type="ECO:0000256" key="1">
    <source>
        <dbReference type="SAM" id="Phobius"/>
    </source>
</evidence>
<dbReference type="Proteomes" id="UP000078200">
    <property type="component" value="Unassembled WGS sequence"/>
</dbReference>
<evidence type="ECO:0000313" key="2">
    <source>
        <dbReference type="EnsemblMetazoa" id="GAUT027384-PA"/>
    </source>
</evidence>
<proteinExistence type="predicted"/>
<dbReference type="VEuPathDB" id="VectorBase:GAUT027384"/>
<feature type="transmembrane region" description="Helical" evidence="1">
    <location>
        <begin position="20"/>
        <end position="38"/>
    </location>
</feature>
<name>A0A1A9V6B9_GLOAU</name>
<keyword evidence="1" id="KW-0812">Transmembrane</keyword>
<accession>A0A1A9V6B9</accession>